<accession>A0A5J9TV35</accession>
<proteinExistence type="predicted"/>
<feature type="transmembrane region" description="Helical" evidence="2">
    <location>
        <begin position="234"/>
        <end position="255"/>
    </location>
</feature>
<organism evidence="3 4">
    <name type="scientific">Eragrostis curvula</name>
    <name type="common">weeping love grass</name>
    <dbReference type="NCBI Taxonomy" id="38414"/>
    <lineage>
        <taxon>Eukaryota</taxon>
        <taxon>Viridiplantae</taxon>
        <taxon>Streptophyta</taxon>
        <taxon>Embryophyta</taxon>
        <taxon>Tracheophyta</taxon>
        <taxon>Spermatophyta</taxon>
        <taxon>Magnoliopsida</taxon>
        <taxon>Liliopsida</taxon>
        <taxon>Poales</taxon>
        <taxon>Poaceae</taxon>
        <taxon>PACMAD clade</taxon>
        <taxon>Chloridoideae</taxon>
        <taxon>Eragrostideae</taxon>
        <taxon>Eragrostidinae</taxon>
        <taxon>Eragrostis</taxon>
    </lineage>
</organism>
<keyword evidence="4" id="KW-1185">Reference proteome</keyword>
<feature type="region of interest" description="Disordered" evidence="1">
    <location>
        <begin position="1"/>
        <end position="44"/>
    </location>
</feature>
<feature type="compositionally biased region" description="Basic residues" evidence="1">
    <location>
        <begin position="28"/>
        <end position="39"/>
    </location>
</feature>
<feature type="transmembrane region" description="Helical" evidence="2">
    <location>
        <begin position="275"/>
        <end position="296"/>
    </location>
</feature>
<keyword evidence="2" id="KW-1133">Transmembrane helix</keyword>
<reference evidence="3 4" key="1">
    <citation type="journal article" date="2019" name="Sci. Rep.">
        <title>A high-quality genome of Eragrostis curvula grass provides insights into Poaceae evolution and supports new strategies to enhance forage quality.</title>
        <authorList>
            <person name="Carballo J."/>
            <person name="Santos B.A.C.M."/>
            <person name="Zappacosta D."/>
            <person name="Garbus I."/>
            <person name="Selva J.P."/>
            <person name="Gallo C.A."/>
            <person name="Diaz A."/>
            <person name="Albertini E."/>
            <person name="Caccamo M."/>
            <person name="Echenique V."/>
        </authorList>
    </citation>
    <scope>NUCLEOTIDE SEQUENCE [LARGE SCALE GENOMIC DNA]</scope>
    <source>
        <strain evidence="4">cv. Victoria</strain>
        <tissue evidence="3">Leaf</tissue>
    </source>
</reference>
<feature type="region of interest" description="Disordered" evidence="1">
    <location>
        <begin position="58"/>
        <end position="90"/>
    </location>
</feature>
<comment type="caution">
    <text evidence="3">The sequence shown here is derived from an EMBL/GenBank/DDBJ whole genome shotgun (WGS) entry which is preliminary data.</text>
</comment>
<feature type="transmembrane region" description="Helical" evidence="2">
    <location>
        <begin position="335"/>
        <end position="354"/>
    </location>
</feature>
<gene>
    <name evidence="3" type="ORF">EJB05_38748</name>
</gene>
<evidence type="ECO:0000256" key="1">
    <source>
        <dbReference type="SAM" id="MobiDB-lite"/>
    </source>
</evidence>
<keyword evidence="2" id="KW-0472">Membrane</keyword>
<feature type="transmembrane region" description="Helical" evidence="2">
    <location>
        <begin position="124"/>
        <end position="148"/>
    </location>
</feature>
<dbReference type="Gramene" id="TVU15239">
    <property type="protein sequence ID" value="TVU15239"/>
    <property type="gene ID" value="EJB05_38748"/>
</dbReference>
<evidence type="ECO:0000256" key="2">
    <source>
        <dbReference type="SAM" id="Phobius"/>
    </source>
</evidence>
<dbReference type="EMBL" id="RWGY01000031">
    <property type="protein sequence ID" value="TVU15239.1"/>
    <property type="molecule type" value="Genomic_DNA"/>
</dbReference>
<protein>
    <submittedName>
        <fullName evidence="3">Uncharacterized protein</fullName>
    </submittedName>
</protein>
<feature type="transmembrane region" description="Helical" evidence="2">
    <location>
        <begin position="303"/>
        <end position="323"/>
    </location>
</feature>
<dbReference type="OrthoDB" id="10441494at2759"/>
<keyword evidence="2" id="KW-0812">Transmembrane</keyword>
<dbReference type="AlphaFoldDB" id="A0A5J9TV35"/>
<dbReference type="Proteomes" id="UP000324897">
    <property type="component" value="Unassembled WGS sequence"/>
</dbReference>
<sequence>ASAVAEPERGGSGSALIPRSIFGGRPSARPRPRPRRHRSVISGELRPQVRLPSSVYSLLNPSPARRRRDPFAGSNPLYGQAPPSASTPTRVAATAANCRSPLLPPDAEVLCISRRQVTHLLRETYLVVLCSASGFAWKIIVSLMLKYLGVWRVQEKRMEIELSEYFGAFGIFEQIIKKVAMEFDLFYVLGLVLGAWVLVSPGWRLYGFRRHHSVLEDSLIEDEHAKNPDPPINFWLLSWFAISVAASVYWLLFFWMESKVLKSAETLLWSDLNEYMSIMILLTIVINTSFLLYLCALDFKKTLVCLAIGTTAFTVLSSVSLLANAKGLLRDRPQFSKFALSVAVAGAIAGILWIPRGVFGSWKCIPSRRYSSVVYHAGWRAAPGHREHLAMGLSETTKANSNNVGQFGEAKRPLPSVYRNGYGG</sequence>
<name>A0A5J9TV35_9POAL</name>
<evidence type="ECO:0000313" key="4">
    <source>
        <dbReference type="Proteomes" id="UP000324897"/>
    </source>
</evidence>
<evidence type="ECO:0000313" key="3">
    <source>
        <dbReference type="EMBL" id="TVU15239.1"/>
    </source>
</evidence>
<feature type="non-terminal residue" evidence="3">
    <location>
        <position position="1"/>
    </location>
</feature>
<feature type="transmembrane region" description="Helical" evidence="2">
    <location>
        <begin position="185"/>
        <end position="206"/>
    </location>
</feature>